<dbReference type="Pfam" id="PF11716">
    <property type="entry name" value="MDMPI_N"/>
    <property type="match status" value="1"/>
</dbReference>
<name>A0ABP4H2U4_9ACTN</name>
<dbReference type="RefSeq" id="WP_344443614.1">
    <property type="nucleotide sequence ID" value="NZ_BAAALF010000083.1"/>
</dbReference>
<protein>
    <recommendedName>
        <fullName evidence="1">Mycothiol-dependent maleylpyruvate isomerase metal-binding domain-containing protein</fullName>
    </recommendedName>
</protein>
<comment type="caution">
    <text evidence="2">The sequence shown here is derived from an EMBL/GenBank/DDBJ whole genome shotgun (WGS) entry which is preliminary data.</text>
</comment>
<organism evidence="2 3">
    <name type="scientific">Kitasatospora nipponensis</name>
    <dbReference type="NCBI Taxonomy" id="258049"/>
    <lineage>
        <taxon>Bacteria</taxon>
        <taxon>Bacillati</taxon>
        <taxon>Actinomycetota</taxon>
        <taxon>Actinomycetes</taxon>
        <taxon>Kitasatosporales</taxon>
        <taxon>Streptomycetaceae</taxon>
        <taxon>Kitasatospora</taxon>
    </lineage>
</organism>
<evidence type="ECO:0000313" key="2">
    <source>
        <dbReference type="EMBL" id="GAA1248398.1"/>
    </source>
</evidence>
<dbReference type="NCBIfam" id="TIGR03083">
    <property type="entry name" value="maleylpyruvate isomerase family mycothiol-dependent enzyme"/>
    <property type="match status" value="1"/>
</dbReference>
<evidence type="ECO:0000259" key="1">
    <source>
        <dbReference type="Pfam" id="PF11716"/>
    </source>
</evidence>
<dbReference type="EMBL" id="BAAALF010000083">
    <property type="protein sequence ID" value="GAA1248398.1"/>
    <property type="molecule type" value="Genomic_DNA"/>
</dbReference>
<gene>
    <name evidence="2" type="ORF">GCM10009665_44080</name>
</gene>
<accession>A0ABP4H2U4</accession>
<dbReference type="InterPro" id="IPR017517">
    <property type="entry name" value="Maleyloyr_isom"/>
</dbReference>
<dbReference type="InterPro" id="IPR034660">
    <property type="entry name" value="DinB/YfiT-like"/>
</dbReference>
<proteinExistence type="predicted"/>
<dbReference type="InterPro" id="IPR024344">
    <property type="entry name" value="MDMPI_metal-binding"/>
</dbReference>
<keyword evidence="3" id="KW-1185">Reference proteome</keyword>
<evidence type="ECO:0000313" key="3">
    <source>
        <dbReference type="Proteomes" id="UP001500037"/>
    </source>
</evidence>
<reference evidence="3" key="1">
    <citation type="journal article" date="2019" name="Int. J. Syst. Evol. Microbiol.">
        <title>The Global Catalogue of Microorganisms (GCM) 10K type strain sequencing project: providing services to taxonomists for standard genome sequencing and annotation.</title>
        <authorList>
            <consortium name="The Broad Institute Genomics Platform"/>
            <consortium name="The Broad Institute Genome Sequencing Center for Infectious Disease"/>
            <person name="Wu L."/>
            <person name="Ma J."/>
        </authorList>
    </citation>
    <scope>NUCLEOTIDE SEQUENCE [LARGE SCALE GENOMIC DNA]</scope>
    <source>
        <strain evidence="3">JCM 13004</strain>
    </source>
</reference>
<dbReference type="Proteomes" id="UP001500037">
    <property type="component" value="Unassembled WGS sequence"/>
</dbReference>
<feature type="domain" description="Mycothiol-dependent maleylpyruvate isomerase metal-binding" evidence="1">
    <location>
        <begin position="20"/>
        <end position="146"/>
    </location>
</feature>
<sequence>MSDTAPATTAVLPDSGRPPEVAAFLDLLDTARPDALTACPGRTVHLITAHIIGNYAEITRHVDAYLKGDPLARTRTFDEREPEFRRLPATALMAAIAEGEQRMRRSLGELLDKEEDPVLRWTGRQVHAAGFLKHSRSECAVHRWDIGGDDALGDRLLSQQELLEHVVSFIGPLPMTARGMATGAGTGRPFQARLRSPGQPDLVVRVHDGPQFALAEPEGEALIEGDAAARLLFLWGRRATPFHRLTCRGSAEELSRLQWLLSGY</sequence>
<dbReference type="Gene3D" id="1.20.120.450">
    <property type="entry name" value="dinb family like domain"/>
    <property type="match status" value="1"/>
</dbReference>
<dbReference type="SUPFAM" id="SSF109854">
    <property type="entry name" value="DinB/YfiT-like putative metalloenzymes"/>
    <property type="match status" value="1"/>
</dbReference>